<dbReference type="EMBL" id="JABFUD020000012">
    <property type="protein sequence ID" value="KAI5072551.1"/>
    <property type="molecule type" value="Genomic_DNA"/>
</dbReference>
<feature type="repeat" description="PPR" evidence="2">
    <location>
        <begin position="158"/>
        <end position="192"/>
    </location>
</feature>
<protein>
    <recommendedName>
        <fullName evidence="5">Pentatricopeptide repeat-containing protein</fullName>
    </recommendedName>
</protein>
<feature type="repeat" description="PPR" evidence="2">
    <location>
        <begin position="262"/>
        <end position="296"/>
    </location>
</feature>
<dbReference type="NCBIfam" id="TIGR00756">
    <property type="entry name" value="PPR"/>
    <property type="match status" value="5"/>
</dbReference>
<dbReference type="AlphaFoldDB" id="A0A9D4ZH12"/>
<evidence type="ECO:0000256" key="2">
    <source>
        <dbReference type="PROSITE-ProRule" id="PRU00708"/>
    </source>
</evidence>
<evidence type="ECO:0000256" key="1">
    <source>
        <dbReference type="ARBA" id="ARBA00022737"/>
    </source>
</evidence>
<dbReference type="SUPFAM" id="SSF48452">
    <property type="entry name" value="TPR-like"/>
    <property type="match status" value="1"/>
</dbReference>
<dbReference type="Proteomes" id="UP000886520">
    <property type="component" value="Chromosome 12"/>
</dbReference>
<evidence type="ECO:0000313" key="3">
    <source>
        <dbReference type="EMBL" id="KAI5072551.1"/>
    </source>
</evidence>
<comment type="caution">
    <text evidence="3">The sequence shown here is derived from an EMBL/GenBank/DDBJ whole genome shotgun (WGS) entry which is preliminary data.</text>
</comment>
<proteinExistence type="predicted"/>
<keyword evidence="1" id="KW-0677">Repeat</keyword>
<keyword evidence="4" id="KW-1185">Reference proteome</keyword>
<dbReference type="PANTHER" id="PTHR47936">
    <property type="entry name" value="PPR_LONG DOMAIN-CONTAINING PROTEIN"/>
    <property type="match status" value="1"/>
</dbReference>
<organism evidence="3 4">
    <name type="scientific">Adiantum capillus-veneris</name>
    <name type="common">Maidenhair fern</name>
    <dbReference type="NCBI Taxonomy" id="13818"/>
    <lineage>
        <taxon>Eukaryota</taxon>
        <taxon>Viridiplantae</taxon>
        <taxon>Streptophyta</taxon>
        <taxon>Embryophyta</taxon>
        <taxon>Tracheophyta</taxon>
        <taxon>Polypodiopsida</taxon>
        <taxon>Polypodiidae</taxon>
        <taxon>Polypodiales</taxon>
        <taxon>Pteridineae</taxon>
        <taxon>Pteridaceae</taxon>
        <taxon>Vittarioideae</taxon>
        <taxon>Adiantum</taxon>
    </lineage>
</organism>
<dbReference type="InterPro" id="IPR002885">
    <property type="entry name" value="PPR_rpt"/>
</dbReference>
<evidence type="ECO:0000313" key="4">
    <source>
        <dbReference type="Proteomes" id="UP000886520"/>
    </source>
</evidence>
<feature type="repeat" description="PPR" evidence="2">
    <location>
        <begin position="123"/>
        <end position="157"/>
    </location>
</feature>
<feature type="repeat" description="PPR" evidence="2">
    <location>
        <begin position="53"/>
        <end position="87"/>
    </location>
</feature>
<reference evidence="3" key="1">
    <citation type="submission" date="2021-01" db="EMBL/GenBank/DDBJ databases">
        <title>Adiantum capillus-veneris genome.</title>
        <authorList>
            <person name="Fang Y."/>
            <person name="Liao Q."/>
        </authorList>
    </citation>
    <scope>NUCLEOTIDE SEQUENCE</scope>
    <source>
        <strain evidence="3">H3</strain>
        <tissue evidence="3">Leaf</tissue>
    </source>
</reference>
<accession>A0A9D4ZH12</accession>
<name>A0A9D4ZH12_ADICA</name>
<dbReference type="PANTHER" id="PTHR47936:SF1">
    <property type="entry name" value="PENTATRICOPEPTIDE REPEAT-CONTAINING PROTEIN GUN1, CHLOROPLASTIC"/>
    <property type="match status" value="1"/>
</dbReference>
<dbReference type="PROSITE" id="PS51375">
    <property type="entry name" value="PPR"/>
    <property type="match status" value="5"/>
</dbReference>
<dbReference type="Gene3D" id="1.25.40.10">
    <property type="entry name" value="Tetratricopeptide repeat domain"/>
    <property type="match status" value="3"/>
</dbReference>
<gene>
    <name evidence="3" type="ORF">GOP47_0012657</name>
</gene>
<dbReference type="InterPro" id="IPR011990">
    <property type="entry name" value="TPR-like_helical_dom_sf"/>
</dbReference>
<sequence>MLLRKCGEAGRPCPTNCGIEFYAFFLVQSRKERKSVEALDVFEEMVQEGHLPDEILYSTVIKMMGDLGRLDNILELYERMKLQGLTLTKHTYTYLVHFFTNIGKFQVAVAFFSEMQSLGFPADEVIYGTIISIYGKLGMLADAEEAFKEMDEAKLLVSDRLFVLMARVRMQAGQFDLALELFDEMQSRGFEMTKHAWIVMLQCCLRQQQLSHAESVLDSMLDRGFADAVAFTWMFNLYKKMQMVQAGNALILKLENSSVLPDEELYNAILSHLCYAGLLQQADFYFSLMQMKGFSTDKAVKTMLMRAYGKVGRVADAASVYQSFKQVDPLATSIMFTIHHEFGNQEAAMGLFRCLLECDVKLSDKIISKYTSRGARDMVESLCSQMLTQGILPSEETLISVVNAFNSTEQCERALKLIKEGHSAGLQFSTKIYNAMINTCNKCGQESEAEMLLQTMEKLVSDEVACDVSK</sequence>
<evidence type="ECO:0008006" key="5">
    <source>
        <dbReference type="Google" id="ProtNLM"/>
    </source>
</evidence>
<dbReference type="Pfam" id="PF01535">
    <property type="entry name" value="PPR"/>
    <property type="match status" value="8"/>
</dbReference>
<feature type="repeat" description="PPR" evidence="2">
    <location>
        <begin position="88"/>
        <end position="122"/>
    </location>
</feature>
<dbReference type="OrthoDB" id="185373at2759"/>